<dbReference type="InterPro" id="IPR017441">
    <property type="entry name" value="Protein_kinase_ATP_BS"/>
</dbReference>
<comment type="caution">
    <text evidence="12">The sequence shown here is derived from an EMBL/GenBank/DDBJ whole genome shotgun (WGS) entry which is preliminary data.</text>
</comment>
<keyword evidence="2" id="KW-0723">Serine/threonine-protein kinase</keyword>
<dbReference type="Proteomes" id="UP000298663">
    <property type="component" value="Unassembled WGS sequence"/>
</dbReference>
<feature type="region of interest" description="Disordered" evidence="10">
    <location>
        <begin position="578"/>
        <end position="616"/>
    </location>
</feature>
<evidence type="ECO:0000256" key="6">
    <source>
        <dbReference type="ARBA" id="ARBA00022840"/>
    </source>
</evidence>
<feature type="compositionally biased region" description="Acidic residues" evidence="10">
    <location>
        <begin position="351"/>
        <end position="361"/>
    </location>
</feature>
<dbReference type="Gene3D" id="1.10.510.10">
    <property type="entry name" value="Transferase(Phosphotransferase) domain 1"/>
    <property type="match status" value="1"/>
</dbReference>
<dbReference type="GO" id="GO:0005737">
    <property type="term" value="C:cytoplasm"/>
    <property type="evidence" value="ECO:0007669"/>
    <property type="project" value="TreeGrafter"/>
</dbReference>
<evidence type="ECO:0000313" key="13">
    <source>
        <dbReference type="Proteomes" id="UP000298663"/>
    </source>
</evidence>
<evidence type="ECO:0000256" key="9">
    <source>
        <dbReference type="PROSITE-ProRule" id="PRU10141"/>
    </source>
</evidence>
<keyword evidence="13" id="KW-1185">Reference proteome</keyword>
<evidence type="ECO:0000256" key="1">
    <source>
        <dbReference type="ARBA" id="ARBA00012513"/>
    </source>
</evidence>
<keyword evidence="4 9" id="KW-0547">Nucleotide-binding</keyword>
<feature type="region of interest" description="Disordered" evidence="10">
    <location>
        <begin position="341"/>
        <end position="459"/>
    </location>
</feature>
<reference evidence="12 13" key="1">
    <citation type="journal article" date="2015" name="Genome Biol.">
        <title>Comparative genomics of Steinernema reveals deeply conserved gene regulatory networks.</title>
        <authorList>
            <person name="Dillman A.R."/>
            <person name="Macchietto M."/>
            <person name="Porter C.F."/>
            <person name="Rogers A."/>
            <person name="Williams B."/>
            <person name="Antoshechkin I."/>
            <person name="Lee M.M."/>
            <person name="Goodwin Z."/>
            <person name="Lu X."/>
            <person name="Lewis E.E."/>
            <person name="Goodrich-Blair H."/>
            <person name="Stock S.P."/>
            <person name="Adams B.J."/>
            <person name="Sternberg P.W."/>
            <person name="Mortazavi A."/>
        </authorList>
    </citation>
    <scope>NUCLEOTIDE SEQUENCE [LARGE SCALE GENOMIC DNA]</scope>
    <source>
        <strain evidence="12 13">ALL</strain>
    </source>
</reference>
<feature type="region of interest" description="Disordered" evidence="10">
    <location>
        <begin position="747"/>
        <end position="788"/>
    </location>
</feature>
<evidence type="ECO:0000256" key="2">
    <source>
        <dbReference type="ARBA" id="ARBA00022527"/>
    </source>
</evidence>
<dbReference type="InterPro" id="IPR000719">
    <property type="entry name" value="Prot_kinase_dom"/>
</dbReference>
<dbReference type="PROSITE" id="PS00107">
    <property type="entry name" value="PROTEIN_KINASE_ATP"/>
    <property type="match status" value="1"/>
</dbReference>
<dbReference type="InterPro" id="IPR051234">
    <property type="entry name" value="TAO_STE20_kinase"/>
</dbReference>
<feature type="compositionally biased region" description="Basic and acidic residues" evidence="10">
    <location>
        <begin position="760"/>
        <end position="770"/>
    </location>
</feature>
<keyword evidence="5" id="KW-0418">Kinase</keyword>
<dbReference type="PANTHER" id="PTHR47167:SF4">
    <property type="entry name" value="SERINE_THREONINE-PROTEIN KINASE TAO"/>
    <property type="match status" value="1"/>
</dbReference>
<dbReference type="EMBL" id="AZBU02000005">
    <property type="protein sequence ID" value="TKR77974.1"/>
    <property type="molecule type" value="Genomic_DNA"/>
</dbReference>
<dbReference type="SUPFAM" id="SSF56112">
    <property type="entry name" value="Protein kinase-like (PK-like)"/>
    <property type="match status" value="1"/>
</dbReference>
<keyword evidence="3" id="KW-0808">Transferase</keyword>
<sequence length="991" mass="113285">MPPTTSQKPGSLKDPNIAALFNRSADPESRYEDLREIGHGSFGAVFYALDKETNETVAIKKMGFSGKQATEKWSDICKEVSFLKNIQHRNIVGYKTCYLKEHTCWLVMEYCIGSASDILEVHKKPLLESEIAAICDGALSGLVFLHEKKRIHRDIKAGNILLTDTGIVKLADVGSASMSCPAQSFVGTPYWIAPEVILSMDEGQYDTKADIWSLGITCIELAERRPPLFNMNAMSALYHIAQNEAPGLGTSNDDVENGNKMHWSEKFRSFVDQCLRKDPSQRMSTMACRTHAFITEQRSPTVILDLIARTKGVVRKLDNFQYRKMRKLMYLDEQQCASASTSEVCSLDSRDDMEMEEDDEISTGYDAPLSLGGGGCDSVSSHSNSLRSFQSSERTSSRKNSSRPPIPAHLLPNASAIYGTSNSEAFSESPKTSTASLRNDSGEGPYQNGEGSVDYDEVSGAKSNRTIISVGDENGPASTSSVETSAVPSFHRIAGGKEDVATLRRSKFSTLRTTKLISREVEEYKREDNLYEQMCGYKRLRQQHHKELKIIEEKCSADAEAMRARLDREYEQLKQNLQKEQTRVRNQQTSELEKKARENEDSEKKLRKHRGSADDQQFKAYCNAQKKEYKHNKDRLKAELKSRNYSKSELEQAYKVGKANLLARKNSSEERFQHEQKEHLRLELQRVKRSSTEQYNSFEDKLLNDELNVYARQIETCHGLLRRHHELTSDMELNHLREIHQMKKRHMEIQHDSETTNQKDYNRRATDEMKKKHAMQSKQQPRELKSKEAQIRKQFRQAVKTQTRQFKAYQTHLLNAASRDEQKDLSVKLKEEQKRKIATLAAQYESTIESMVQDQTVKLESWQEDEAKQLSEKLTKELELLSAFQSRQKISLENQCERERVQLTDRIARRKAVLDCRIDDEMKKFEEDRAKQLNVMRARHAEEIALLNEDVGRLTDSVSQMNLNLNSPSSNSSCQFATSSKRHSFSTITNL</sequence>
<evidence type="ECO:0000259" key="11">
    <source>
        <dbReference type="PROSITE" id="PS50011"/>
    </source>
</evidence>
<gene>
    <name evidence="12" type="ORF">L596_018856</name>
</gene>
<dbReference type="PANTHER" id="PTHR47167">
    <property type="entry name" value="SERINE/THREONINE-PROTEIN KINASE TAO1-LIKE PROTEIN"/>
    <property type="match status" value="1"/>
</dbReference>
<feature type="binding site" evidence="9">
    <location>
        <position position="61"/>
    </location>
    <ligand>
        <name>ATP</name>
        <dbReference type="ChEBI" id="CHEBI:30616"/>
    </ligand>
</feature>
<organism evidence="12 13">
    <name type="scientific">Steinernema carpocapsae</name>
    <name type="common">Entomopathogenic nematode</name>
    <dbReference type="NCBI Taxonomy" id="34508"/>
    <lineage>
        <taxon>Eukaryota</taxon>
        <taxon>Metazoa</taxon>
        <taxon>Ecdysozoa</taxon>
        <taxon>Nematoda</taxon>
        <taxon>Chromadorea</taxon>
        <taxon>Rhabditida</taxon>
        <taxon>Tylenchina</taxon>
        <taxon>Panagrolaimomorpha</taxon>
        <taxon>Strongyloidoidea</taxon>
        <taxon>Steinernematidae</taxon>
        <taxon>Steinernema</taxon>
    </lineage>
</organism>
<dbReference type="InterPro" id="IPR011009">
    <property type="entry name" value="Kinase-like_dom_sf"/>
</dbReference>
<dbReference type="GO" id="GO:0004674">
    <property type="term" value="F:protein serine/threonine kinase activity"/>
    <property type="evidence" value="ECO:0007669"/>
    <property type="project" value="UniProtKB-KW"/>
</dbReference>
<feature type="compositionally biased region" description="Polar residues" evidence="10">
    <location>
        <begin position="378"/>
        <end position="390"/>
    </location>
</feature>
<comment type="catalytic activity">
    <reaction evidence="7">
        <text>L-threonyl-[protein] + ATP = O-phospho-L-threonyl-[protein] + ADP + H(+)</text>
        <dbReference type="Rhea" id="RHEA:46608"/>
        <dbReference type="Rhea" id="RHEA-COMP:11060"/>
        <dbReference type="Rhea" id="RHEA-COMP:11605"/>
        <dbReference type="ChEBI" id="CHEBI:15378"/>
        <dbReference type="ChEBI" id="CHEBI:30013"/>
        <dbReference type="ChEBI" id="CHEBI:30616"/>
        <dbReference type="ChEBI" id="CHEBI:61977"/>
        <dbReference type="ChEBI" id="CHEBI:456216"/>
        <dbReference type="EC" id="2.7.11.1"/>
    </reaction>
</comment>
<reference evidence="12 13" key="2">
    <citation type="journal article" date="2019" name="G3 (Bethesda)">
        <title>Hybrid Assembly of the Genome of the Entomopathogenic Nematode Steinernema carpocapsae Identifies the X-Chromosome.</title>
        <authorList>
            <person name="Serra L."/>
            <person name="Macchietto M."/>
            <person name="Macias-Munoz A."/>
            <person name="McGill C.J."/>
            <person name="Rodriguez I.M."/>
            <person name="Rodriguez B."/>
            <person name="Murad R."/>
            <person name="Mortazavi A."/>
        </authorList>
    </citation>
    <scope>NUCLEOTIDE SEQUENCE [LARGE SCALE GENOMIC DNA]</scope>
    <source>
        <strain evidence="12 13">ALL</strain>
    </source>
</reference>
<dbReference type="OrthoDB" id="10016527at2759"/>
<evidence type="ECO:0000256" key="5">
    <source>
        <dbReference type="ARBA" id="ARBA00022777"/>
    </source>
</evidence>
<feature type="domain" description="Protein kinase" evidence="11">
    <location>
        <begin position="31"/>
        <end position="294"/>
    </location>
</feature>
<dbReference type="Gene3D" id="3.30.200.20">
    <property type="entry name" value="Phosphorylase Kinase, domain 1"/>
    <property type="match status" value="1"/>
</dbReference>
<accession>A0A4U5N6D8</accession>
<evidence type="ECO:0000256" key="10">
    <source>
        <dbReference type="SAM" id="MobiDB-lite"/>
    </source>
</evidence>
<dbReference type="AlphaFoldDB" id="A0A4U5N6D8"/>
<dbReference type="STRING" id="34508.A0A4U5N6D8"/>
<feature type="compositionally biased region" description="Polar residues" evidence="10">
    <location>
        <begin position="418"/>
        <end position="439"/>
    </location>
</feature>
<protein>
    <recommendedName>
        <fullName evidence="1">non-specific serine/threonine protein kinase</fullName>
        <ecNumber evidence="1">2.7.11.1</ecNumber>
    </recommendedName>
</protein>
<feature type="compositionally biased region" description="Polar residues" evidence="10">
    <location>
        <begin position="578"/>
        <end position="590"/>
    </location>
</feature>
<evidence type="ECO:0000256" key="4">
    <source>
        <dbReference type="ARBA" id="ARBA00022741"/>
    </source>
</evidence>
<name>A0A4U5N6D8_STECR</name>
<feature type="compositionally biased region" description="Basic and acidic residues" evidence="10">
    <location>
        <begin position="591"/>
        <end position="604"/>
    </location>
</feature>
<dbReference type="PROSITE" id="PS50011">
    <property type="entry name" value="PROTEIN_KINASE_DOM"/>
    <property type="match status" value="1"/>
</dbReference>
<comment type="catalytic activity">
    <reaction evidence="8">
        <text>L-seryl-[protein] + ATP = O-phospho-L-seryl-[protein] + ADP + H(+)</text>
        <dbReference type="Rhea" id="RHEA:17989"/>
        <dbReference type="Rhea" id="RHEA-COMP:9863"/>
        <dbReference type="Rhea" id="RHEA-COMP:11604"/>
        <dbReference type="ChEBI" id="CHEBI:15378"/>
        <dbReference type="ChEBI" id="CHEBI:29999"/>
        <dbReference type="ChEBI" id="CHEBI:30616"/>
        <dbReference type="ChEBI" id="CHEBI:83421"/>
        <dbReference type="ChEBI" id="CHEBI:456216"/>
        <dbReference type="EC" id="2.7.11.1"/>
    </reaction>
</comment>
<dbReference type="GO" id="GO:0005524">
    <property type="term" value="F:ATP binding"/>
    <property type="evidence" value="ECO:0007669"/>
    <property type="project" value="UniProtKB-UniRule"/>
</dbReference>
<evidence type="ECO:0000256" key="3">
    <source>
        <dbReference type="ARBA" id="ARBA00022679"/>
    </source>
</evidence>
<proteinExistence type="predicted"/>
<feature type="compositionally biased region" description="Low complexity" evidence="10">
    <location>
        <begin position="391"/>
        <end position="403"/>
    </location>
</feature>
<evidence type="ECO:0000256" key="8">
    <source>
        <dbReference type="ARBA" id="ARBA00048679"/>
    </source>
</evidence>
<evidence type="ECO:0000256" key="7">
    <source>
        <dbReference type="ARBA" id="ARBA00047899"/>
    </source>
</evidence>
<keyword evidence="6 9" id="KW-0067">ATP-binding</keyword>
<dbReference type="Pfam" id="PF00069">
    <property type="entry name" value="Pkinase"/>
    <property type="match status" value="1"/>
</dbReference>
<evidence type="ECO:0000313" key="12">
    <source>
        <dbReference type="EMBL" id="TKR77974.1"/>
    </source>
</evidence>
<dbReference type="FunFam" id="1.10.510.10:FF:000877">
    <property type="entry name" value="TAO kinase 2"/>
    <property type="match status" value="1"/>
</dbReference>
<dbReference type="EC" id="2.7.11.1" evidence="1"/>
<dbReference type="SMART" id="SM00220">
    <property type="entry name" value="S_TKc"/>
    <property type="match status" value="1"/>
</dbReference>